<dbReference type="PROSITE" id="PS51212">
    <property type="entry name" value="WSC"/>
    <property type="match status" value="1"/>
</dbReference>
<organism evidence="3 4">
    <name type="scientific">Trematosphaeria pertusa</name>
    <dbReference type="NCBI Taxonomy" id="390896"/>
    <lineage>
        <taxon>Eukaryota</taxon>
        <taxon>Fungi</taxon>
        <taxon>Dikarya</taxon>
        <taxon>Ascomycota</taxon>
        <taxon>Pezizomycotina</taxon>
        <taxon>Dothideomycetes</taxon>
        <taxon>Pleosporomycetidae</taxon>
        <taxon>Pleosporales</taxon>
        <taxon>Massarineae</taxon>
        <taxon>Trematosphaeriaceae</taxon>
        <taxon>Trematosphaeria</taxon>
    </lineage>
</organism>
<evidence type="ECO:0000313" key="3">
    <source>
        <dbReference type="EMBL" id="KAF2251106.1"/>
    </source>
</evidence>
<dbReference type="InterPro" id="IPR002889">
    <property type="entry name" value="WSC_carb-bd"/>
</dbReference>
<evidence type="ECO:0000256" key="1">
    <source>
        <dbReference type="SAM" id="MobiDB-lite"/>
    </source>
</evidence>
<evidence type="ECO:0000313" key="4">
    <source>
        <dbReference type="Proteomes" id="UP000800094"/>
    </source>
</evidence>
<proteinExistence type="predicted"/>
<dbReference type="InterPro" id="IPR018535">
    <property type="entry name" value="DUF1996"/>
</dbReference>
<dbReference type="PANTHER" id="PTHR43662:SF3">
    <property type="entry name" value="DOMAIN PROTEIN, PUTATIVE (AFU_ORTHOLOGUE AFUA_6G11970)-RELATED"/>
    <property type="match status" value="1"/>
</dbReference>
<keyword evidence="4" id="KW-1185">Reference proteome</keyword>
<dbReference type="AlphaFoldDB" id="A0A6A6IL36"/>
<reference evidence="3" key="1">
    <citation type="journal article" date="2020" name="Stud. Mycol.">
        <title>101 Dothideomycetes genomes: a test case for predicting lifestyles and emergence of pathogens.</title>
        <authorList>
            <person name="Haridas S."/>
            <person name="Albert R."/>
            <person name="Binder M."/>
            <person name="Bloem J."/>
            <person name="Labutti K."/>
            <person name="Salamov A."/>
            <person name="Andreopoulos B."/>
            <person name="Baker S."/>
            <person name="Barry K."/>
            <person name="Bills G."/>
            <person name="Bluhm B."/>
            <person name="Cannon C."/>
            <person name="Castanera R."/>
            <person name="Culley D."/>
            <person name="Daum C."/>
            <person name="Ezra D."/>
            <person name="Gonzalez J."/>
            <person name="Henrissat B."/>
            <person name="Kuo A."/>
            <person name="Liang C."/>
            <person name="Lipzen A."/>
            <person name="Lutzoni F."/>
            <person name="Magnuson J."/>
            <person name="Mondo S."/>
            <person name="Nolan M."/>
            <person name="Ohm R."/>
            <person name="Pangilinan J."/>
            <person name="Park H.-J."/>
            <person name="Ramirez L."/>
            <person name="Alfaro M."/>
            <person name="Sun H."/>
            <person name="Tritt A."/>
            <person name="Yoshinaga Y."/>
            <person name="Zwiers L.-H."/>
            <person name="Turgeon B."/>
            <person name="Goodwin S."/>
            <person name="Spatafora J."/>
            <person name="Crous P."/>
            <person name="Grigoriev I."/>
        </authorList>
    </citation>
    <scope>NUCLEOTIDE SEQUENCE</scope>
    <source>
        <strain evidence="3">CBS 122368</strain>
    </source>
</reference>
<dbReference type="SMART" id="SM00321">
    <property type="entry name" value="WSC"/>
    <property type="match status" value="1"/>
</dbReference>
<sequence length="552" mass="58912">MSPGSVSGHVHFISGGSAFNASMVYDDMRKAKCSSCTCIWRLSTRLDMSNYWTPQLNVHLRNGSFAPVPTRSDSDDHGLGMTVYYFQRYGDGEKLRAFPPGFRMVAGDPDKRNFTGDLSARAVTYYCAGGGLANDTWGLPDVNCPDYLRVMLFMPSCWNGKDVAPPMGESHVSYPVDEPGNGKCPPDFPVHLPTLFYEVEYDTGRFKEEWVDGKQPFVFANGDATGYGFHGDFINGWDVDVLQEAVDTCTTDPGGTVEGCSVLDQFTAEECLACKLPSIVSEDVNGPLPSLPGCNPVTNGSGPANPVSDCPDTAKLGPFAPNYVDLTTTKQWSYIGCGTDNYFTRALTENHTASTSMTVETCVDYCASAGYTHAGLEFGQECWCGNELKADNAPKEGYLGSCTMKCAGNTTQLCGAASAISLYRKCASDDAQRACKNYQFGGAPSLEEPPPSLPQTIPASSSTAAPPTAMETSSTTTPTPTAALACPHNNCINQIFDPTASVSASTFCASYTQSVNTDPSAIPGYLNNCQGKPEEVSSACCCLAHPTAYMGA</sequence>
<dbReference type="RefSeq" id="XP_033686110.1">
    <property type="nucleotide sequence ID" value="XM_033825739.1"/>
</dbReference>
<dbReference type="Pfam" id="PF01822">
    <property type="entry name" value="WSC"/>
    <property type="match status" value="1"/>
</dbReference>
<feature type="domain" description="WSC" evidence="2">
    <location>
        <begin position="331"/>
        <end position="426"/>
    </location>
</feature>
<evidence type="ECO:0000259" key="2">
    <source>
        <dbReference type="PROSITE" id="PS51212"/>
    </source>
</evidence>
<name>A0A6A6IL36_9PLEO</name>
<feature type="compositionally biased region" description="Low complexity" evidence="1">
    <location>
        <begin position="454"/>
        <end position="479"/>
    </location>
</feature>
<gene>
    <name evidence="3" type="ORF">BU26DRAFT_481598</name>
</gene>
<dbReference type="EMBL" id="ML987193">
    <property type="protein sequence ID" value="KAF2251106.1"/>
    <property type="molecule type" value="Genomic_DNA"/>
</dbReference>
<dbReference type="GeneID" id="54579069"/>
<feature type="region of interest" description="Disordered" evidence="1">
    <location>
        <begin position="445"/>
        <end position="479"/>
    </location>
</feature>
<dbReference type="PANTHER" id="PTHR43662">
    <property type="match status" value="1"/>
</dbReference>
<dbReference type="Proteomes" id="UP000800094">
    <property type="component" value="Unassembled WGS sequence"/>
</dbReference>
<dbReference type="OrthoDB" id="74764at2759"/>
<protein>
    <submittedName>
        <fullName evidence="3">WSC-domain-containing protein</fullName>
    </submittedName>
</protein>
<dbReference type="Pfam" id="PF09362">
    <property type="entry name" value="DUF1996"/>
    <property type="match status" value="1"/>
</dbReference>
<accession>A0A6A6IL36</accession>